<feature type="compositionally biased region" description="Low complexity" evidence="1">
    <location>
        <begin position="363"/>
        <end position="372"/>
    </location>
</feature>
<dbReference type="EMBL" id="MCGT01000014">
    <property type="protein sequence ID" value="ORX54050.1"/>
    <property type="molecule type" value="Genomic_DNA"/>
</dbReference>
<proteinExistence type="predicted"/>
<dbReference type="PANTHER" id="PTHR33137:SF4">
    <property type="entry name" value="MEDIATOR OF RNA POLYMERASE II TRANSCRIPTION SUBUNIT 15A-RELATED"/>
    <property type="match status" value="1"/>
</dbReference>
<dbReference type="InterPro" id="IPR044661">
    <property type="entry name" value="MED15a/b/c-like"/>
</dbReference>
<protein>
    <recommendedName>
        <fullName evidence="5">Family A G protein-coupled receptor-like protein</fullName>
    </recommendedName>
</protein>
<feature type="transmembrane region" description="Helical" evidence="2">
    <location>
        <begin position="171"/>
        <end position="190"/>
    </location>
</feature>
<keyword evidence="2" id="KW-0812">Transmembrane</keyword>
<dbReference type="STRING" id="101127.A0A1X2GHU4"/>
<feature type="transmembrane region" description="Helical" evidence="2">
    <location>
        <begin position="125"/>
        <end position="151"/>
    </location>
</feature>
<dbReference type="Proteomes" id="UP000242146">
    <property type="component" value="Unassembled WGS sequence"/>
</dbReference>
<keyword evidence="4" id="KW-1185">Reference proteome</keyword>
<evidence type="ECO:0000313" key="4">
    <source>
        <dbReference type="Proteomes" id="UP000242146"/>
    </source>
</evidence>
<sequence>MLYSHEFLAVYPNYQMQLVGLAAVTMVIYLGGLGYAGFLHQKREKRKDLVVLKILIALQFFGFLGQAMNLASYAPTQNPNDYYYMADLPPLIFRSIAQVGTFMLPFMIIQADAADAVGGSWTASVWGWLICFTYIVGQSLFVLTGVFELVYANANMIDPSGVSVDEIMESWVITAGNELLWWIIFMYLVVSLRFNVRLTRFFYLYIILVLGSAFSSAMYFLPADFNYNFDAGLTAFNVLTTVPMALALLLAVHTSPTWVSPPPPDPYALAYQQQQQYLQYQQYQQQQAQLAQQQQQQQQAQQHQQFQTPEQIMQQQQFEQQQQQAQQQFEQQQQQAQQQFQQQQQQAQQQFQQQQQQQQFQQQQQSQQQQQFPPQPPHVEAPNQKHEVEEPQQASPGQKIMLQPSDSNV</sequence>
<gene>
    <name evidence="3" type="ORF">DM01DRAFT_1335905</name>
</gene>
<keyword evidence="2" id="KW-1133">Transmembrane helix</keyword>
<evidence type="ECO:0000256" key="1">
    <source>
        <dbReference type="SAM" id="MobiDB-lite"/>
    </source>
</evidence>
<reference evidence="3 4" key="1">
    <citation type="submission" date="2016-07" db="EMBL/GenBank/DDBJ databases">
        <title>Pervasive Adenine N6-methylation of Active Genes in Fungi.</title>
        <authorList>
            <consortium name="DOE Joint Genome Institute"/>
            <person name="Mondo S.J."/>
            <person name="Dannebaum R.O."/>
            <person name="Kuo R.C."/>
            <person name="Labutti K."/>
            <person name="Haridas S."/>
            <person name="Kuo A."/>
            <person name="Salamov A."/>
            <person name="Ahrendt S.R."/>
            <person name="Lipzen A."/>
            <person name="Sullivan W."/>
            <person name="Andreopoulos W.B."/>
            <person name="Clum A."/>
            <person name="Lindquist E."/>
            <person name="Daum C."/>
            <person name="Ramamoorthy G.K."/>
            <person name="Gryganskyi A."/>
            <person name="Culley D."/>
            <person name="Magnuson J.K."/>
            <person name="James T.Y."/>
            <person name="O'Malley M.A."/>
            <person name="Stajich J.E."/>
            <person name="Spatafora J.W."/>
            <person name="Visel A."/>
            <person name="Grigoriev I.V."/>
        </authorList>
    </citation>
    <scope>NUCLEOTIDE SEQUENCE [LARGE SCALE GENOMIC DNA]</scope>
    <source>
        <strain evidence="3 4">NRRL 3301</strain>
    </source>
</reference>
<dbReference type="AlphaFoldDB" id="A0A1X2GHU4"/>
<evidence type="ECO:0000256" key="2">
    <source>
        <dbReference type="SAM" id="Phobius"/>
    </source>
</evidence>
<feature type="transmembrane region" description="Helical" evidence="2">
    <location>
        <begin position="91"/>
        <end position="113"/>
    </location>
</feature>
<comment type="caution">
    <text evidence="3">The sequence shown here is derived from an EMBL/GenBank/DDBJ whole genome shotgun (WGS) entry which is preliminary data.</text>
</comment>
<organism evidence="3 4">
    <name type="scientific">Hesseltinella vesiculosa</name>
    <dbReference type="NCBI Taxonomy" id="101127"/>
    <lineage>
        <taxon>Eukaryota</taxon>
        <taxon>Fungi</taxon>
        <taxon>Fungi incertae sedis</taxon>
        <taxon>Mucoromycota</taxon>
        <taxon>Mucoromycotina</taxon>
        <taxon>Mucoromycetes</taxon>
        <taxon>Mucorales</taxon>
        <taxon>Cunninghamellaceae</taxon>
        <taxon>Hesseltinella</taxon>
    </lineage>
</organism>
<name>A0A1X2GHU4_9FUNG</name>
<accession>A0A1X2GHU4</accession>
<feature type="transmembrane region" description="Helical" evidence="2">
    <location>
        <begin position="20"/>
        <end position="38"/>
    </location>
</feature>
<dbReference type="GO" id="GO:0003713">
    <property type="term" value="F:transcription coactivator activity"/>
    <property type="evidence" value="ECO:0007669"/>
    <property type="project" value="InterPro"/>
</dbReference>
<dbReference type="GO" id="GO:0031490">
    <property type="term" value="F:chromatin DNA binding"/>
    <property type="evidence" value="ECO:0007669"/>
    <property type="project" value="InterPro"/>
</dbReference>
<feature type="region of interest" description="Disordered" evidence="1">
    <location>
        <begin position="363"/>
        <end position="409"/>
    </location>
</feature>
<feature type="transmembrane region" description="Helical" evidence="2">
    <location>
        <begin position="233"/>
        <end position="252"/>
    </location>
</feature>
<evidence type="ECO:0008006" key="5">
    <source>
        <dbReference type="Google" id="ProtNLM"/>
    </source>
</evidence>
<feature type="transmembrane region" description="Helical" evidence="2">
    <location>
        <begin position="202"/>
        <end position="221"/>
    </location>
</feature>
<dbReference type="PANTHER" id="PTHR33137">
    <property type="entry name" value="MEDIATOR OF RNA POLYMERASE II TRANSCRIPTION SUBUNIT 15A-RELATED"/>
    <property type="match status" value="1"/>
</dbReference>
<keyword evidence="2" id="KW-0472">Membrane</keyword>
<feature type="transmembrane region" description="Helical" evidence="2">
    <location>
        <begin position="50"/>
        <end position="71"/>
    </location>
</feature>
<evidence type="ECO:0000313" key="3">
    <source>
        <dbReference type="EMBL" id="ORX54050.1"/>
    </source>
</evidence>